<dbReference type="InterPro" id="IPR001279">
    <property type="entry name" value="Metallo-B-lactamas"/>
</dbReference>
<feature type="domain" description="Beta-Casp" evidence="3">
    <location>
        <begin position="254"/>
        <end position="372"/>
    </location>
</feature>
<evidence type="ECO:0000259" key="3">
    <source>
        <dbReference type="SMART" id="SM01027"/>
    </source>
</evidence>
<dbReference type="Pfam" id="PF00753">
    <property type="entry name" value="Lactamase_B"/>
    <property type="match status" value="1"/>
</dbReference>
<evidence type="ECO:0000256" key="1">
    <source>
        <dbReference type="ARBA" id="ARBA00022801"/>
    </source>
</evidence>
<proteinExistence type="predicted"/>
<evidence type="ECO:0000259" key="2">
    <source>
        <dbReference type="SMART" id="SM00849"/>
    </source>
</evidence>
<comment type="caution">
    <text evidence="4">The sequence shown here is derived from an EMBL/GenBank/DDBJ whole genome shotgun (WGS) entry which is preliminary data.</text>
</comment>
<evidence type="ECO:0000313" key="4">
    <source>
        <dbReference type="EMBL" id="HIX19695.1"/>
    </source>
</evidence>
<reference evidence="4" key="2">
    <citation type="submission" date="2021-04" db="EMBL/GenBank/DDBJ databases">
        <authorList>
            <person name="Gilroy R."/>
        </authorList>
    </citation>
    <scope>NUCLEOTIDE SEQUENCE</scope>
    <source>
        <strain evidence="4">14975</strain>
    </source>
</reference>
<keyword evidence="1" id="KW-0378">Hydrolase</keyword>
<dbReference type="PANTHER" id="PTHR11203">
    <property type="entry name" value="CLEAVAGE AND POLYADENYLATION SPECIFICITY FACTOR FAMILY MEMBER"/>
    <property type="match status" value="1"/>
</dbReference>
<dbReference type="Pfam" id="PF10996">
    <property type="entry name" value="Beta-Casp"/>
    <property type="match status" value="1"/>
</dbReference>
<dbReference type="InterPro" id="IPR011108">
    <property type="entry name" value="RMMBL"/>
</dbReference>
<dbReference type="AlphaFoldDB" id="A0A9D1VAU8"/>
<dbReference type="Proteomes" id="UP000823964">
    <property type="component" value="Unassembled WGS sequence"/>
</dbReference>
<dbReference type="Gene3D" id="3.40.50.10890">
    <property type="match status" value="1"/>
</dbReference>
<dbReference type="InterPro" id="IPR050698">
    <property type="entry name" value="MBL"/>
</dbReference>
<dbReference type="GO" id="GO:0016787">
    <property type="term" value="F:hydrolase activity"/>
    <property type="evidence" value="ECO:0007669"/>
    <property type="project" value="UniProtKB-KW"/>
</dbReference>
<dbReference type="GO" id="GO:0004521">
    <property type="term" value="F:RNA endonuclease activity"/>
    <property type="evidence" value="ECO:0007669"/>
    <property type="project" value="TreeGrafter"/>
</dbReference>
<name>A0A9D1VAU8_9BACT</name>
<sequence>MPPLIFMITFTNMTGAAEIGSNSYLLDMDGVRIVLDAGMHPKKDGREAMPDYSLIGAADPDVIFITHAHLDHIGTLPVLQDAHPAAEVIMTAGTAIVGEAMLHNSVNVMTSKRLQEGIIEYPFFTHHELEHAARSWMVRPYNEAFRTGRRGAVLATLHDAGHILGSCGVELESESGATLFYTGDVQFENQTLIAGADFPQKGIDILLMECTHGSTQRRSDYTREAELRRFADAIRETIEGGGAVLIPVFALGKSQELLCEIGRFKREGLIPDVPVYFGGLSSKITLIYDKTADSTPRLKPGYRLRDEVETYGLPKQGKAPLIASPGNIYLVSSGMMSEHTVSNLLAAQVMPHPKDAILFVGYSDPDSPAGKIKAAAPGSLVKLQEKGGQAYPLLCRTECFDFSGHATREALIDYAVTLAPRTILLVHGDEGALEQTRETLQQRLPQTQIIIPQPGKSYKLD</sequence>
<accession>A0A9D1VAU8</accession>
<dbReference type="CDD" id="cd16295">
    <property type="entry name" value="TTHA0252-CPSF-like_MBL-fold"/>
    <property type="match status" value="1"/>
</dbReference>
<evidence type="ECO:0000313" key="5">
    <source>
        <dbReference type="Proteomes" id="UP000823964"/>
    </source>
</evidence>
<dbReference type="EMBL" id="DXFQ01000058">
    <property type="protein sequence ID" value="HIX19695.1"/>
    <property type="molecule type" value="Genomic_DNA"/>
</dbReference>
<organism evidence="4 5">
    <name type="scientific">Candidatus Akkermansia intestinigallinarum</name>
    <dbReference type="NCBI Taxonomy" id="2838431"/>
    <lineage>
        <taxon>Bacteria</taxon>
        <taxon>Pseudomonadati</taxon>
        <taxon>Verrucomicrobiota</taxon>
        <taxon>Verrucomicrobiia</taxon>
        <taxon>Verrucomicrobiales</taxon>
        <taxon>Akkermansiaceae</taxon>
        <taxon>Akkermansia</taxon>
    </lineage>
</organism>
<dbReference type="SUPFAM" id="SSF56281">
    <property type="entry name" value="Metallo-hydrolase/oxidoreductase"/>
    <property type="match status" value="1"/>
</dbReference>
<feature type="domain" description="Metallo-beta-lactamase" evidence="2">
    <location>
        <begin position="20"/>
        <end position="242"/>
    </location>
</feature>
<dbReference type="SMART" id="SM00849">
    <property type="entry name" value="Lactamase_B"/>
    <property type="match status" value="1"/>
</dbReference>
<dbReference type="InterPro" id="IPR022712">
    <property type="entry name" value="Beta_Casp"/>
</dbReference>
<protein>
    <submittedName>
        <fullName evidence="4">MBL fold metallo-hydrolase</fullName>
    </submittedName>
</protein>
<dbReference type="SMART" id="SM01027">
    <property type="entry name" value="Beta-Casp"/>
    <property type="match status" value="1"/>
</dbReference>
<dbReference type="InterPro" id="IPR036866">
    <property type="entry name" value="RibonucZ/Hydroxyglut_hydro"/>
</dbReference>
<dbReference type="PANTHER" id="PTHR11203:SF37">
    <property type="entry name" value="INTEGRATOR COMPLEX SUBUNIT 11"/>
    <property type="match status" value="1"/>
</dbReference>
<gene>
    <name evidence="4" type="ORF">H9862_03720</name>
</gene>
<dbReference type="Pfam" id="PF07521">
    <property type="entry name" value="RMMBL"/>
    <property type="match status" value="1"/>
</dbReference>
<reference evidence="4" key="1">
    <citation type="journal article" date="2021" name="PeerJ">
        <title>Extensive microbial diversity within the chicken gut microbiome revealed by metagenomics and culture.</title>
        <authorList>
            <person name="Gilroy R."/>
            <person name="Ravi A."/>
            <person name="Getino M."/>
            <person name="Pursley I."/>
            <person name="Horton D.L."/>
            <person name="Alikhan N.F."/>
            <person name="Baker D."/>
            <person name="Gharbi K."/>
            <person name="Hall N."/>
            <person name="Watson M."/>
            <person name="Adriaenssens E.M."/>
            <person name="Foster-Nyarko E."/>
            <person name="Jarju S."/>
            <person name="Secka A."/>
            <person name="Antonio M."/>
            <person name="Oren A."/>
            <person name="Chaudhuri R.R."/>
            <person name="La Ragione R."/>
            <person name="Hildebrand F."/>
            <person name="Pallen M.J."/>
        </authorList>
    </citation>
    <scope>NUCLEOTIDE SEQUENCE</scope>
    <source>
        <strain evidence="4">14975</strain>
    </source>
</reference>
<dbReference type="Gene3D" id="3.60.15.10">
    <property type="entry name" value="Ribonuclease Z/Hydroxyacylglutathione hydrolase-like"/>
    <property type="match status" value="1"/>
</dbReference>